<dbReference type="Proteomes" id="UP000298663">
    <property type="component" value="Unassembled WGS sequence"/>
</dbReference>
<reference evidence="3 4" key="2">
    <citation type="journal article" date="2019" name="G3 (Bethesda)">
        <title>Hybrid Assembly of the Genome of the Entomopathogenic Nematode Steinernema carpocapsae Identifies the X-Chromosome.</title>
        <authorList>
            <person name="Serra L."/>
            <person name="Macchietto M."/>
            <person name="Macias-Munoz A."/>
            <person name="McGill C.J."/>
            <person name="Rodriguez I.M."/>
            <person name="Rodriguez B."/>
            <person name="Murad R."/>
            <person name="Mortazavi A."/>
        </authorList>
    </citation>
    <scope>NUCLEOTIDE SEQUENCE [LARGE SCALE GENOMIC DNA]</scope>
    <source>
        <strain evidence="3 4">ALL</strain>
    </source>
</reference>
<organism evidence="3 4">
    <name type="scientific">Steinernema carpocapsae</name>
    <name type="common">Entomopathogenic nematode</name>
    <dbReference type="NCBI Taxonomy" id="34508"/>
    <lineage>
        <taxon>Eukaryota</taxon>
        <taxon>Metazoa</taxon>
        <taxon>Ecdysozoa</taxon>
        <taxon>Nematoda</taxon>
        <taxon>Chromadorea</taxon>
        <taxon>Rhabditida</taxon>
        <taxon>Tylenchina</taxon>
        <taxon>Panagrolaimomorpha</taxon>
        <taxon>Strongyloidoidea</taxon>
        <taxon>Steinernematidae</taxon>
        <taxon>Steinernema</taxon>
    </lineage>
</organism>
<dbReference type="Gene3D" id="2.10.25.10">
    <property type="entry name" value="Laminin"/>
    <property type="match status" value="1"/>
</dbReference>
<evidence type="ECO:0000313" key="3">
    <source>
        <dbReference type="EMBL" id="TKR89767.1"/>
    </source>
</evidence>
<name>A0A4U5P1A6_STECR</name>
<comment type="caution">
    <text evidence="3">The sequence shown here is derived from an EMBL/GenBank/DDBJ whole genome shotgun (WGS) entry which is preliminary data.</text>
</comment>
<evidence type="ECO:0000256" key="2">
    <source>
        <dbReference type="SAM" id="SignalP"/>
    </source>
</evidence>
<feature type="signal peptide" evidence="2">
    <location>
        <begin position="1"/>
        <end position="17"/>
    </location>
</feature>
<reference evidence="3 4" key="1">
    <citation type="journal article" date="2015" name="Genome Biol.">
        <title>Comparative genomics of Steinernema reveals deeply conserved gene regulatory networks.</title>
        <authorList>
            <person name="Dillman A.R."/>
            <person name="Macchietto M."/>
            <person name="Porter C.F."/>
            <person name="Rogers A."/>
            <person name="Williams B."/>
            <person name="Antoshechkin I."/>
            <person name="Lee M.M."/>
            <person name="Goodwin Z."/>
            <person name="Lu X."/>
            <person name="Lewis E.E."/>
            <person name="Goodrich-Blair H."/>
            <person name="Stock S.P."/>
            <person name="Adams B.J."/>
            <person name="Sternberg P.W."/>
            <person name="Mortazavi A."/>
        </authorList>
    </citation>
    <scope>NUCLEOTIDE SEQUENCE [LARGE SCALE GENOMIC DNA]</scope>
    <source>
        <strain evidence="3 4">ALL</strain>
    </source>
</reference>
<accession>A0A4U5P1A6</accession>
<evidence type="ECO:0000256" key="1">
    <source>
        <dbReference type="SAM" id="MobiDB-lite"/>
    </source>
</evidence>
<feature type="chain" id="PRO_5020281460" description="TIL domain-containing protein" evidence="2">
    <location>
        <begin position="18"/>
        <end position="181"/>
    </location>
</feature>
<evidence type="ECO:0000313" key="4">
    <source>
        <dbReference type="Proteomes" id="UP000298663"/>
    </source>
</evidence>
<proteinExistence type="predicted"/>
<keyword evidence="2" id="KW-0732">Signal</keyword>
<evidence type="ECO:0008006" key="5">
    <source>
        <dbReference type="Google" id="ProtNLM"/>
    </source>
</evidence>
<gene>
    <name evidence="3" type="ORF">L596_013820</name>
</gene>
<sequence>MLTKIILATMLLGFVLGQTSRDTNNSPQTLWTTTKPPNEGGSTTKRPCKPNEKLTYCNLCPKTCRDIKDKRRETRTIKHHDSSEEKCCDKTQCWDWPRCQCPPDGYSVNAEGKCVPDNKCHVCKKDRDCSDKDINGECERDCPRKKKCELGKPKCDKGECKREQKCVKDRKHGKSSEERGR</sequence>
<keyword evidence="4" id="KW-1185">Reference proteome</keyword>
<feature type="compositionally biased region" description="Polar residues" evidence="1">
    <location>
        <begin position="23"/>
        <end position="45"/>
    </location>
</feature>
<dbReference type="EMBL" id="AZBU02000003">
    <property type="protein sequence ID" value="TKR89767.1"/>
    <property type="molecule type" value="Genomic_DNA"/>
</dbReference>
<dbReference type="AlphaFoldDB" id="A0A4U5P1A6"/>
<feature type="region of interest" description="Disordered" evidence="1">
    <location>
        <begin position="23"/>
        <end position="47"/>
    </location>
</feature>
<protein>
    <recommendedName>
        <fullName evidence="5">TIL domain-containing protein</fullName>
    </recommendedName>
</protein>